<feature type="compositionally biased region" description="Basic and acidic residues" evidence="1">
    <location>
        <begin position="378"/>
        <end position="392"/>
    </location>
</feature>
<keyword evidence="4" id="KW-1185">Reference proteome</keyword>
<sequence length="408" mass="46107">MELNEDLRRRLTKPNLLPAKDGYDLCARIYTFVVKPEKITQFTTELCPGRQNINKVMLITGNTSAEELFNNVLEPDKPDVGILDLDNKERHTALTFAFQQKALFSFIYKHYNLRAYFTDSHMLVEDCKSRKVIFVNLDGHTGSLPQDNGHFFCDKAIGTTDTGELWLSKGNCKDMSDGILKDTTCNDINSLYLPMEALRDQGAPLSDFEVGDEYYAMLFRVTASKSYTLLISLLCAFIAVGLLIVAVVVGVTMYRRRKRKKKAHKEATLLSSYLASLSPDSIDNTPEAKAYPAPPPPDTVTDASERSSKAKNRDKNKDKDKDKDKCKGRKKVKDKIKKDKVIDKEKIIEKDKTTDKDESTDKEKTPETGNINQLEAWLNKERQQNDKGKTEGEQSSCVSQNTTYEVGI</sequence>
<name>A0A811K1U6_9BILA</name>
<evidence type="ECO:0000313" key="4">
    <source>
        <dbReference type="Proteomes" id="UP000614601"/>
    </source>
</evidence>
<organism evidence="3 4">
    <name type="scientific">Bursaphelenchus okinawaensis</name>
    <dbReference type="NCBI Taxonomy" id="465554"/>
    <lineage>
        <taxon>Eukaryota</taxon>
        <taxon>Metazoa</taxon>
        <taxon>Ecdysozoa</taxon>
        <taxon>Nematoda</taxon>
        <taxon>Chromadorea</taxon>
        <taxon>Rhabditida</taxon>
        <taxon>Tylenchina</taxon>
        <taxon>Tylenchomorpha</taxon>
        <taxon>Aphelenchoidea</taxon>
        <taxon>Aphelenchoididae</taxon>
        <taxon>Bursaphelenchus</taxon>
    </lineage>
</organism>
<comment type="caution">
    <text evidence="3">The sequence shown here is derived from an EMBL/GenBank/DDBJ whole genome shotgun (WGS) entry which is preliminary data.</text>
</comment>
<dbReference type="AlphaFoldDB" id="A0A811K1U6"/>
<proteinExistence type="predicted"/>
<feature type="compositionally biased region" description="Basic residues" evidence="1">
    <location>
        <begin position="326"/>
        <end position="335"/>
    </location>
</feature>
<feature type="transmembrane region" description="Helical" evidence="2">
    <location>
        <begin position="227"/>
        <end position="254"/>
    </location>
</feature>
<keyword evidence="2" id="KW-1133">Transmembrane helix</keyword>
<dbReference type="Proteomes" id="UP000614601">
    <property type="component" value="Unassembled WGS sequence"/>
</dbReference>
<evidence type="ECO:0000256" key="1">
    <source>
        <dbReference type="SAM" id="MobiDB-lite"/>
    </source>
</evidence>
<feature type="compositionally biased region" description="Polar residues" evidence="1">
    <location>
        <begin position="393"/>
        <end position="408"/>
    </location>
</feature>
<dbReference type="EMBL" id="CAJFCW020000002">
    <property type="protein sequence ID" value="CAG9090037.1"/>
    <property type="molecule type" value="Genomic_DNA"/>
</dbReference>
<reference evidence="3" key="1">
    <citation type="submission" date="2020-09" db="EMBL/GenBank/DDBJ databases">
        <authorList>
            <person name="Kikuchi T."/>
        </authorList>
    </citation>
    <scope>NUCLEOTIDE SEQUENCE</scope>
    <source>
        <strain evidence="3">SH1</strain>
    </source>
</reference>
<feature type="compositionally biased region" description="Basic and acidic residues" evidence="1">
    <location>
        <begin position="336"/>
        <end position="366"/>
    </location>
</feature>
<dbReference type="Proteomes" id="UP000783686">
    <property type="component" value="Unassembled WGS sequence"/>
</dbReference>
<evidence type="ECO:0000313" key="3">
    <source>
        <dbReference type="EMBL" id="CAD5209775.1"/>
    </source>
</evidence>
<keyword evidence="2" id="KW-0812">Transmembrane</keyword>
<protein>
    <submittedName>
        <fullName evidence="3">Uncharacterized protein</fullName>
    </submittedName>
</protein>
<dbReference type="EMBL" id="CAJFDH010000002">
    <property type="protein sequence ID" value="CAD5209775.1"/>
    <property type="molecule type" value="Genomic_DNA"/>
</dbReference>
<accession>A0A811K1U6</accession>
<gene>
    <name evidence="3" type="ORF">BOKJ2_LOCUS2856</name>
</gene>
<feature type="compositionally biased region" description="Basic and acidic residues" evidence="1">
    <location>
        <begin position="303"/>
        <end position="325"/>
    </location>
</feature>
<feature type="region of interest" description="Disordered" evidence="1">
    <location>
        <begin position="283"/>
        <end position="408"/>
    </location>
</feature>
<evidence type="ECO:0000256" key="2">
    <source>
        <dbReference type="SAM" id="Phobius"/>
    </source>
</evidence>
<keyword evidence="2" id="KW-0472">Membrane</keyword>